<sequence length="142" mass="16155">MRFLYQRIPSALAAFKELIHLIHIVAGLVLVFHVPWPENFLQWVDWLYAIVSIDLPFSCVVQLDYGQVLIIKSTAPAVITVLLLAVFGQTSAYWFLFILYPMIISSIFGMFDCAEFDDGTRFLHRDYATSCDTPGAVLLHEP</sequence>
<gene>
    <name evidence="2" type="ORF">AB1Y20_018541</name>
</gene>
<accession>A0AB34JP05</accession>
<keyword evidence="1" id="KW-0472">Membrane</keyword>
<feature type="transmembrane region" description="Helical" evidence="1">
    <location>
        <begin position="93"/>
        <end position="111"/>
    </location>
</feature>
<dbReference type="EMBL" id="JBGBPQ010000005">
    <property type="protein sequence ID" value="KAL1523605.1"/>
    <property type="molecule type" value="Genomic_DNA"/>
</dbReference>
<proteinExistence type="predicted"/>
<keyword evidence="3" id="KW-1185">Reference proteome</keyword>
<dbReference type="AlphaFoldDB" id="A0AB34JP05"/>
<protein>
    <recommendedName>
        <fullName evidence="4">Glycerophosphocholine acyltransferase 1</fullName>
    </recommendedName>
</protein>
<reference evidence="2 3" key="1">
    <citation type="journal article" date="2024" name="Science">
        <title>Giant polyketide synthase enzymes in the biosynthesis of giant marine polyether toxins.</title>
        <authorList>
            <person name="Fallon T.R."/>
            <person name="Shende V.V."/>
            <person name="Wierzbicki I.H."/>
            <person name="Pendleton A.L."/>
            <person name="Watervoot N.F."/>
            <person name="Auber R.P."/>
            <person name="Gonzalez D.J."/>
            <person name="Wisecaver J.H."/>
            <person name="Moore B.S."/>
        </authorList>
    </citation>
    <scope>NUCLEOTIDE SEQUENCE [LARGE SCALE GENOMIC DNA]</scope>
    <source>
        <strain evidence="2 3">12B1</strain>
    </source>
</reference>
<comment type="caution">
    <text evidence="2">The sequence shown here is derived from an EMBL/GenBank/DDBJ whole genome shotgun (WGS) entry which is preliminary data.</text>
</comment>
<feature type="transmembrane region" description="Helical" evidence="1">
    <location>
        <begin position="68"/>
        <end position="87"/>
    </location>
</feature>
<name>A0AB34JP05_PRYPA</name>
<evidence type="ECO:0008006" key="4">
    <source>
        <dbReference type="Google" id="ProtNLM"/>
    </source>
</evidence>
<feature type="transmembrane region" description="Helical" evidence="1">
    <location>
        <begin position="12"/>
        <end position="34"/>
    </location>
</feature>
<evidence type="ECO:0000256" key="1">
    <source>
        <dbReference type="SAM" id="Phobius"/>
    </source>
</evidence>
<keyword evidence="1" id="KW-1133">Transmembrane helix</keyword>
<organism evidence="2 3">
    <name type="scientific">Prymnesium parvum</name>
    <name type="common">Toxic golden alga</name>
    <dbReference type="NCBI Taxonomy" id="97485"/>
    <lineage>
        <taxon>Eukaryota</taxon>
        <taxon>Haptista</taxon>
        <taxon>Haptophyta</taxon>
        <taxon>Prymnesiophyceae</taxon>
        <taxon>Prymnesiales</taxon>
        <taxon>Prymnesiaceae</taxon>
        <taxon>Prymnesium</taxon>
    </lineage>
</organism>
<keyword evidence="1" id="KW-0812">Transmembrane</keyword>
<evidence type="ECO:0000313" key="2">
    <source>
        <dbReference type="EMBL" id="KAL1523605.1"/>
    </source>
</evidence>
<dbReference type="Proteomes" id="UP001515480">
    <property type="component" value="Unassembled WGS sequence"/>
</dbReference>
<evidence type="ECO:0000313" key="3">
    <source>
        <dbReference type="Proteomes" id="UP001515480"/>
    </source>
</evidence>